<feature type="compositionally biased region" description="Polar residues" evidence="2">
    <location>
        <begin position="276"/>
        <end position="295"/>
    </location>
</feature>
<evidence type="ECO:0000313" key="4">
    <source>
        <dbReference type="Proteomes" id="UP000030752"/>
    </source>
</evidence>
<evidence type="ECO:0000256" key="2">
    <source>
        <dbReference type="SAM" id="MobiDB-lite"/>
    </source>
</evidence>
<feature type="region of interest" description="Disordered" evidence="2">
    <location>
        <begin position="1"/>
        <end position="302"/>
    </location>
</feature>
<evidence type="ECO:0000313" key="3">
    <source>
        <dbReference type="EMBL" id="ETN37128.1"/>
    </source>
</evidence>
<evidence type="ECO:0000256" key="1">
    <source>
        <dbReference type="SAM" id="Coils"/>
    </source>
</evidence>
<dbReference type="eggNOG" id="ENOG502SHAB">
    <property type="taxonomic scope" value="Eukaryota"/>
</dbReference>
<dbReference type="AlphaFoldDB" id="W2RN42"/>
<accession>W2RN42</accession>
<feature type="compositionally biased region" description="Acidic residues" evidence="2">
    <location>
        <begin position="223"/>
        <end position="233"/>
    </location>
</feature>
<dbReference type="HOGENOM" id="CLU_011743_1_0_1"/>
<organism evidence="3 4">
    <name type="scientific">Cyphellophora europaea (strain CBS 101466)</name>
    <name type="common">Phialophora europaea</name>
    <dbReference type="NCBI Taxonomy" id="1220924"/>
    <lineage>
        <taxon>Eukaryota</taxon>
        <taxon>Fungi</taxon>
        <taxon>Dikarya</taxon>
        <taxon>Ascomycota</taxon>
        <taxon>Pezizomycotina</taxon>
        <taxon>Eurotiomycetes</taxon>
        <taxon>Chaetothyriomycetidae</taxon>
        <taxon>Chaetothyriales</taxon>
        <taxon>Cyphellophoraceae</taxon>
        <taxon>Cyphellophora</taxon>
    </lineage>
</organism>
<name>W2RN42_CYPE1</name>
<feature type="compositionally biased region" description="Polar residues" evidence="2">
    <location>
        <begin position="512"/>
        <end position="526"/>
    </location>
</feature>
<feature type="compositionally biased region" description="Basic and acidic residues" evidence="2">
    <location>
        <begin position="463"/>
        <end position="477"/>
    </location>
</feature>
<dbReference type="VEuPathDB" id="FungiDB:HMPREF1541_08118"/>
<proteinExistence type="predicted"/>
<feature type="coiled-coil region" evidence="1">
    <location>
        <begin position="373"/>
        <end position="435"/>
    </location>
</feature>
<dbReference type="Proteomes" id="UP000030752">
    <property type="component" value="Unassembled WGS sequence"/>
</dbReference>
<dbReference type="EMBL" id="KB822724">
    <property type="protein sequence ID" value="ETN37128.1"/>
    <property type="molecule type" value="Genomic_DNA"/>
</dbReference>
<keyword evidence="4" id="KW-1185">Reference proteome</keyword>
<sequence>MAPVAQPRRFQPQPIEESVKSSRKTKSQHVEHADLPYRSSQPLLHSEDSTEPGFPTAGPPESKPRRFSPQRIETTSRSSRRKFAPEPVETSTRSSKDRQGESKPKQTRRFAPEPVETTSRSHKASKEEDQAGQTTPEPRKKFSPEPISTERISRRQASQTAEHSSENNPDESRSRKSSDSSQSANGTRRFSPDLIETAKGTYRQTAAPSPTKSDHTLRPPAEATEDNSDESDDNVSTLEESRFSAAALAKRHNEENRRHSFMVPGLPMIESDSGDDSSAPSLTNSRSSADSLQRANSRRAAGETYTEYVLKLAAQSATDEELQQQAMAAYINETTHEQVAHYGFDEEDDPSPRGGRFSGENGADVRTFRRSSQDDLDWELKQMQRHHAQLEEAKRQLKHDTAGHSRFSAAALATRHKLEAEKEVHVKKLKAEESEMAKMRAAATPPMLGDDLVFPQTISPKMTRCETDQHPRPRSADSDDDEEEIGQQDLWTTKVKVETSVETGLWGGCCNGSDSRPGTPQRTGLQTPGIEKDNPFDCLTPGRKTPGTKTPKRRVYGSLAFLPLTPPRTTDNEDNFTSSIDKRLILERQIEDEFPDCVITQVYNYLSLGYPSLAWAFDAELSKISRISVEELRKDDNNVDAKGYVGAPEGDGSPEEAVTKGGCRRWEALRLYVREWARQSPGFMEEIDGIGRRSEQWGGNVGVRKGSWAH</sequence>
<feature type="region of interest" description="Disordered" evidence="2">
    <location>
        <begin position="507"/>
        <end position="533"/>
    </location>
</feature>
<reference evidence="3 4" key="1">
    <citation type="submission" date="2013-03" db="EMBL/GenBank/DDBJ databases">
        <title>The Genome Sequence of Phialophora europaea CBS 101466.</title>
        <authorList>
            <consortium name="The Broad Institute Genomics Platform"/>
            <person name="Cuomo C."/>
            <person name="de Hoog S."/>
            <person name="Gorbushina A."/>
            <person name="Walker B."/>
            <person name="Young S.K."/>
            <person name="Zeng Q."/>
            <person name="Gargeya S."/>
            <person name="Fitzgerald M."/>
            <person name="Haas B."/>
            <person name="Abouelleil A."/>
            <person name="Allen A.W."/>
            <person name="Alvarado L."/>
            <person name="Arachchi H.M."/>
            <person name="Berlin A.M."/>
            <person name="Chapman S.B."/>
            <person name="Gainer-Dewar J."/>
            <person name="Goldberg J."/>
            <person name="Griggs A."/>
            <person name="Gujja S."/>
            <person name="Hansen M."/>
            <person name="Howarth C."/>
            <person name="Imamovic A."/>
            <person name="Ireland A."/>
            <person name="Larimer J."/>
            <person name="McCowan C."/>
            <person name="Murphy C."/>
            <person name="Pearson M."/>
            <person name="Poon T.W."/>
            <person name="Priest M."/>
            <person name="Roberts A."/>
            <person name="Saif S."/>
            <person name="Shea T."/>
            <person name="Sisk P."/>
            <person name="Sykes S."/>
            <person name="Wortman J."/>
            <person name="Nusbaum C."/>
            <person name="Birren B."/>
        </authorList>
    </citation>
    <scope>NUCLEOTIDE SEQUENCE [LARGE SCALE GENOMIC DNA]</scope>
    <source>
        <strain evidence="3 4">CBS 101466</strain>
    </source>
</reference>
<feature type="compositionally biased region" description="Basic and acidic residues" evidence="2">
    <location>
        <begin position="94"/>
        <end position="104"/>
    </location>
</feature>
<feature type="region of interest" description="Disordered" evidence="2">
    <location>
        <begin position="343"/>
        <end position="370"/>
    </location>
</feature>
<dbReference type="RefSeq" id="XP_008720660.1">
    <property type="nucleotide sequence ID" value="XM_008722438.1"/>
</dbReference>
<dbReference type="GeneID" id="19975457"/>
<feature type="region of interest" description="Disordered" evidence="2">
    <location>
        <begin position="461"/>
        <end position="490"/>
    </location>
</feature>
<protein>
    <submittedName>
        <fullName evidence="3">Uncharacterized protein</fullName>
    </submittedName>
</protein>
<dbReference type="OrthoDB" id="4716584at2759"/>
<dbReference type="STRING" id="1220924.W2RN42"/>
<keyword evidence="1" id="KW-0175">Coiled coil</keyword>
<feature type="compositionally biased region" description="Polar residues" evidence="2">
    <location>
        <begin position="202"/>
        <end position="211"/>
    </location>
</feature>
<dbReference type="InParanoid" id="W2RN42"/>
<gene>
    <name evidence="3" type="ORF">HMPREF1541_08118</name>
</gene>